<proteinExistence type="predicted"/>
<dbReference type="RefSeq" id="WP_228809962.1">
    <property type="nucleotide sequence ID" value="NZ_JADLRH010000001.1"/>
</dbReference>
<gene>
    <name evidence="4" type="ORF">NCTC1934_02750</name>
</gene>
<evidence type="ECO:0000313" key="5">
    <source>
        <dbReference type="Proteomes" id="UP000255467"/>
    </source>
</evidence>
<dbReference type="Gene3D" id="1.10.10.1320">
    <property type="entry name" value="Anti-sigma factor, zinc-finger domain"/>
    <property type="match status" value="1"/>
</dbReference>
<dbReference type="InterPro" id="IPR041916">
    <property type="entry name" value="Anti_sigma_zinc_sf"/>
</dbReference>
<reference evidence="4 5" key="1">
    <citation type="submission" date="2018-06" db="EMBL/GenBank/DDBJ databases">
        <authorList>
            <consortium name="Pathogen Informatics"/>
            <person name="Doyle S."/>
        </authorList>
    </citation>
    <scope>NUCLEOTIDE SEQUENCE [LARGE SCALE GENOMIC DNA]</scope>
    <source>
        <strain evidence="4 5">NCTC1934</strain>
    </source>
</reference>
<dbReference type="InterPro" id="IPR053877">
    <property type="entry name" value="RskA_N"/>
</dbReference>
<feature type="domain" description="Anti-sigma-K factor RskA N-terminal" evidence="3">
    <location>
        <begin position="6"/>
        <end position="52"/>
    </location>
</feature>
<dbReference type="AlphaFoldDB" id="A0A378YI44"/>
<keyword evidence="5" id="KW-1185">Reference proteome</keyword>
<evidence type="ECO:0000313" key="4">
    <source>
        <dbReference type="EMBL" id="SUA76866.1"/>
    </source>
</evidence>
<evidence type="ECO:0000256" key="2">
    <source>
        <dbReference type="ARBA" id="ARBA00023163"/>
    </source>
</evidence>
<dbReference type="STRING" id="1406858.GCA_000710895_07373"/>
<dbReference type="Pfam" id="PF22618">
    <property type="entry name" value="RskA_N"/>
    <property type="match status" value="1"/>
</dbReference>
<keyword evidence="2" id="KW-0804">Transcription</keyword>
<evidence type="ECO:0000256" key="1">
    <source>
        <dbReference type="ARBA" id="ARBA00023015"/>
    </source>
</evidence>
<organism evidence="4 5">
    <name type="scientific">Nocardia otitidiscaviarum</name>
    <dbReference type="NCBI Taxonomy" id="1823"/>
    <lineage>
        <taxon>Bacteria</taxon>
        <taxon>Bacillati</taxon>
        <taxon>Actinomycetota</taxon>
        <taxon>Actinomycetes</taxon>
        <taxon>Mycobacteriales</taxon>
        <taxon>Nocardiaceae</taxon>
        <taxon>Nocardia</taxon>
    </lineage>
</organism>
<keyword evidence="1" id="KW-0805">Transcription regulation</keyword>
<accession>A0A378YI44</accession>
<sequence>MNESQIDLAHTVALGSIGDEDQRAVQRLLDAGDPALRADFTLEVQQTREALALFAAASATAPPAALRDRVLNAIAADQAPATVISLARTATRNGNGRNHAVND</sequence>
<protein>
    <recommendedName>
        <fullName evidence="3">Anti-sigma-K factor RskA N-terminal domain-containing protein</fullName>
    </recommendedName>
</protein>
<dbReference type="EMBL" id="UGRY01000002">
    <property type="protein sequence ID" value="SUA76866.1"/>
    <property type="molecule type" value="Genomic_DNA"/>
</dbReference>
<name>A0A378YI44_9NOCA</name>
<evidence type="ECO:0000259" key="3">
    <source>
        <dbReference type="Pfam" id="PF22618"/>
    </source>
</evidence>
<dbReference type="Proteomes" id="UP000255467">
    <property type="component" value="Unassembled WGS sequence"/>
</dbReference>